<dbReference type="OrthoDB" id="1890305at2"/>
<keyword evidence="1" id="KW-1133">Transmembrane helix</keyword>
<dbReference type="Gene3D" id="2.60.40.1080">
    <property type="match status" value="1"/>
</dbReference>
<accession>U2NR15</accession>
<dbReference type="PATRIC" id="fig|1294142.3.peg.1700"/>
<dbReference type="InterPro" id="IPR008964">
    <property type="entry name" value="Invasin/intimin_cell_adhesion"/>
</dbReference>
<evidence type="ECO:0000256" key="1">
    <source>
        <dbReference type="SAM" id="Phobius"/>
    </source>
</evidence>
<keyword evidence="1" id="KW-0812">Transmembrane</keyword>
<evidence type="ECO:0000313" key="4">
    <source>
        <dbReference type="Proteomes" id="UP000016721"/>
    </source>
</evidence>
<dbReference type="HOGENOM" id="CLU_041399_0_0_9"/>
<dbReference type="SUPFAM" id="SSF49373">
    <property type="entry name" value="Invasin/intimin cell-adhesion fragments"/>
    <property type="match status" value="1"/>
</dbReference>
<sequence length="341" mass="37708">MKKKNRFIAIITFVILLVSVMLVTMEKKDAQAITYLGQVGRTPDPGWRRYDDTDSKIIYSGSGWQVENNTVHYNSTEHYNGTDKDAKITFRFYGSKLRLITDRNSNRSSSQVINVSVDGVNVGSFNTYGDPLGQRLSFEKTGLTMENHVVEITTNMASSMTLDAIDIDEAGYLIEGSAVIASELSLNKTSLSLNIGQTEVLIATVKPDNAENKEVTWSSSDETIATVDENGKVTAIKPGNVTITAKTTDGSNLTATCDVTVIQPSNDRAILAITMTNGQTKEYDLPNSEIEAFTNWFDSSNGKGQPKFGFNKKIQPYKEVKEYVVFDKISSYEVRTYTVSN</sequence>
<name>U2NR15_9CLOT</name>
<evidence type="ECO:0000313" key="3">
    <source>
        <dbReference type="EMBL" id="ERK31326.1"/>
    </source>
</evidence>
<reference evidence="3 4" key="1">
    <citation type="journal article" date="2013" name="Genome Announc.">
        <title>Draft Genome Sequence of the Hydrogen- and Ethanol-Producing Bacterium Clostridium intestinale Strain URNW.</title>
        <authorList>
            <person name="Lal S."/>
            <person name="Ramachandran U."/>
            <person name="Zhang X."/>
            <person name="Sparling R."/>
            <person name="Levin D.B."/>
        </authorList>
    </citation>
    <scope>NUCLEOTIDE SEQUENCE [LARGE SCALE GENOMIC DNA]</scope>
    <source>
        <strain evidence="3 4">URNW</strain>
    </source>
</reference>
<dbReference type="Gene3D" id="2.60.120.260">
    <property type="entry name" value="Galactose-binding domain-like"/>
    <property type="match status" value="1"/>
</dbReference>
<keyword evidence="4" id="KW-1185">Reference proteome</keyword>
<feature type="transmembrane region" description="Helical" evidence="1">
    <location>
        <begin position="7"/>
        <end position="25"/>
    </location>
</feature>
<dbReference type="AlphaFoldDB" id="U2NR15"/>
<protein>
    <submittedName>
        <fullName evidence="3">Cell adhesion domain-containing protein</fullName>
    </submittedName>
</protein>
<dbReference type="SMART" id="SM00635">
    <property type="entry name" value="BID_2"/>
    <property type="match status" value="1"/>
</dbReference>
<dbReference type="Pfam" id="PF02368">
    <property type="entry name" value="Big_2"/>
    <property type="match status" value="1"/>
</dbReference>
<dbReference type="eggNOG" id="COG5492">
    <property type="taxonomic scope" value="Bacteria"/>
</dbReference>
<evidence type="ECO:0000259" key="2">
    <source>
        <dbReference type="SMART" id="SM00635"/>
    </source>
</evidence>
<dbReference type="EMBL" id="APJA01000012">
    <property type="protein sequence ID" value="ERK31326.1"/>
    <property type="molecule type" value="Genomic_DNA"/>
</dbReference>
<dbReference type="Proteomes" id="UP000016721">
    <property type="component" value="Unassembled WGS sequence"/>
</dbReference>
<dbReference type="STRING" id="1294142.CINTURNW_1672"/>
<keyword evidence="1" id="KW-0472">Membrane</keyword>
<proteinExistence type="predicted"/>
<dbReference type="InterPro" id="IPR003343">
    <property type="entry name" value="Big_2"/>
</dbReference>
<feature type="domain" description="BIG2" evidence="2">
    <location>
        <begin position="180"/>
        <end position="257"/>
    </location>
</feature>
<dbReference type="RefSeq" id="WP_021801680.1">
    <property type="nucleotide sequence ID" value="NZ_KI273145.1"/>
</dbReference>
<comment type="caution">
    <text evidence="3">The sequence shown here is derived from an EMBL/GenBank/DDBJ whole genome shotgun (WGS) entry which is preliminary data.</text>
</comment>
<gene>
    <name evidence="3" type="ORF">CINTURNW_1672</name>
</gene>
<organism evidence="3 4">
    <name type="scientific">Clostridium intestinale URNW</name>
    <dbReference type="NCBI Taxonomy" id="1294142"/>
    <lineage>
        <taxon>Bacteria</taxon>
        <taxon>Bacillati</taxon>
        <taxon>Bacillota</taxon>
        <taxon>Clostridia</taxon>
        <taxon>Eubacteriales</taxon>
        <taxon>Clostridiaceae</taxon>
        <taxon>Clostridium</taxon>
    </lineage>
</organism>